<dbReference type="Pfam" id="PF17137">
    <property type="entry name" value="DUF5110"/>
    <property type="match status" value="1"/>
</dbReference>
<protein>
    <submittedName>
        <fullName evidence="7">Glycoside hydrolase family 31 protein</fullName>
    </submittedName>
</protein>
<evidence type="ECO:0000259" key="5">
    <source>
        <dbReference type="Pfam" id="PF17137"/>
    </source>
</evidence>
<dbReference type="Proteomes" id="UP000784286">
    <property type="component" value="Unassembled WGS sequence"/>
</dbReference>
<keyword evidence="2 7" id="KW-0378">Hydrolase</keyword>
<dbReference type="EMBL" id="JAHLFJ010000024">
    <property type="protein sequence ID" value="MBU3855360.1"/>
    <property type="molecule type" value="Genomic_DNA"/>
</dbReference>
<gene>
    <name evidence="7" type="ORF">H9928_02165</name>
</gene>
<sequence length="849" mass="98657">MKRKFILLVGMLLAGLSVMEAKTMQRNVVYKDAHVRFTVVSDGVVRMEYSPAGCFVDDKSFVVVNRAYPQVDYQLKTKGRWVEIITSKMKLRYLKDSGCFTEKNLTVSSRGNLVPFVWHPGMRQSGNLKGTYRTLDGMDGNVQTQKWVRDTQKGDTLALEDGLLSTDGWTLIDDSQSHLFDGDKKWEWVKERPADGNQDWIFMAYGHDYKSALKDYILFAGRMPLPPRYAFGYWWSRYWLYSDKEFRRLIDNFHRYDIPLDVLVVDMDWHYTEKGKGGWTGWTWNRELFPSPEGFLRYVKAQNLKVTLNLHPAGGVASYEEQYAEMAKSMGLNPAEGKTIHWINSDKCFMNSMFDQILTPMEKYGVDFWWLDWQQDLYDPKVKGLNNTWWINYAFFSRMERNRNTRPLLYHRWGGLGNHRYQVGFSGDAVISWKSLEYQPYFNSTASNVLYGYWSHDLGGHIGSRIDPEMYVRWLQFGAFSPIMRTHSQKSAELNKEPWAFSRGYSDIVRETICRRYTMAPYIYTMARKGYDEGLSLCRPLYYDWPEQSQAYRFRNEYMFGDAMLVSPATAPSDSGYLKVRTWLPEGDWFEWSSGTLLSGGQVVERNFALDEYPVYVKGGAILPFYTDKIKNLNGNDEEIVVTVFPGGEGFSCFDLYEDNGNDKNYDSQYAVTHLESCRKGNKQTIVVGGRKGMYKDMPVSRPFKVKVLLSHMPESVSVNGQPAKYTYQAEEFALLVELPVVSCEQEKRVEIVYGRGNSELNGLPGITRRMSKSMEALKYRNSYICFKEELGKMGSLNETVLYYPDEMENRVAEFWKSWSELPAVLERQGLKKEDVSWFLRNVGWERAF</sequence>
<name>A0A948X1J8_9BACT</name>
<reference evidence="7" key="2">
    <citation type="submission" date="2021-04" db="EMBL/GenBank/DDBJ databases">
        <authorList>
            <person name="Gilroy R."/>
        </authorList>
    </citation>
    <scope>NUCLEOTIDE SEQUENCE</scope>
    <source>
        <strain evidence="7">8470</strain>
    </source>
</reference>
<dbReference type="Gene3D" id="3.20.20.80">
    <property type="entry name" value="Glycosidases"/>
    <property type="match status" value="1"/>
</dbReference>
<dbReference type="PANTHER" id="PTHR43863">
    <property type="entry name" value="HYDROLASE, PUTATIVE (AFU_ORTHOLOGUE AFUA_1G03140)-RELATED"/>
    <property type="match status" value="1"/>
</dbReference>
<dbReference type="CDD" id="cd06595">
    <property type="entry name" value="GH31_u1"/>
    <property type="match status" value="1"/>
</dbReference>
<evidence type="ECO:0000313" key="8">
    <source>
        <dbReference type="Proteomes" id="UP000784286"/>
    </source>
</evidence>
<feature type="signal peptide" evidence="3">
    <location>
        <begin position="1"/>
        <end position="21"/>
    </location>
</feature>
<evidence type="ECO:0000256" key="2">
    <source>
        <dbReference type="RuleBase" id="RU361185"/>
    </source>
</evidence>
<feature type="domain" description="Glycosyl hydrolase family 31 C-terminal" evidence="6">
    <location>
        <begin position="534"/>
        <end position="623"/>
    </location>
</feature>
<dbReference type="Pfam" id="PF21365">
    <property type="entry name" value="Glyco_hydro_31_3rd"/>
    <property type="match status" value="1"/>
</dbReference>
<dbReference type="PANTHER" id="PTHR43863:SF2">
    <property type="entry name" value="MALTASE-GLUCOAMYLASE"/>
    <property type="match status" value="1"/>
</dbReference>
<dbReference type="AlphaFoldDB" id="A0A948X1J8"/>
<dbReference type="GO" id="GO:0005975">
    <property type="term" value="P:carbohydrate metabolic process"/>
    <property type="evidence" value="ECO:0007669"/>
    <property type="project" value="InterPro"/>
</dbReference>
<dbReference type="InterPro" id="IPR000322">
    <property type="entry name" value="Glyco_hydro_31_TIM"/>
</dbReference>
<dbReference type="Gene3D" id="2.60.40.1760">
    <property type="entry name" value="glycosyl hydrolase (family 31)"/>
    <property type="match status" value="1"/>
</dbReference>
<dbReference type="InterPro" id="IPR013780">
    <property type="entry name" value="Glyco_hydro_b"/>
</dbReference>
<evidence type="ECO:0000259" key="4">
    <source>
        <dbReference type="Pfam" id="PF01055"/>
    </source>
</evidence>
<dbReference type="InterPro" id="IPR033403">
    <property type="entry name" value="DUF5110"/>
</dbReference>
<evidence type="ECO:0000256" key="1">
    <source>
        <dbReference type="ARBA" id="ARBA00007806"/>
    </source>
</evidence>
<evidence type="ECO:0000259" key="6">
    <source>
        <dbReference type="Pfam" id="PF21365"/>
    </source>
</evidence>
<dbReference type="InterPro" id="IPR017853">
    <property type="entry name" value="GH"/>
</dbReference>
<feature type="domain" description="DUF5110" evidence="5">
    <location>
        <begin position="641"/>
        <end position="709"/>
    </location>
</feature>
<feature type="chain" id="PRO_5037313773" evidence="3">
    <location>
        <begin position="22"/>
        <end position="849"/>
    </location>
</feature>
<comment type="similarity">
    <text evidence="1 2">Belongs to the glycosyl hydrolase 31 family.</text>
</comment>
<dbReference type="SUPFAM" id="SSF51445">
    <property type="entry name" value="(Trans)glycosidases"/>
    <property type="match status" value="1"/>
</dbReference>
<proteinExistence type="inferred from homology"/>
<comment type="caution">
    <text evidence="7">The sequence shown here is derived from an EMBL/GenBank/DDBJ whole genome shotgun (WGS) entry which is preliminary data.</text>
</comment>
<evidence type="ECO:0000313" key="7">
    <source>
        <dbReference type="EMBL" id="MBU3855360.1"/>
    </source>
</evidence>
<dbReference type="SUPFAM" id="SSF51011">
    <property type="entry name" value="Glycosyl hydrolase domain"/>
    <property type="match status" value="1"/>
</dbReference>
<organism evidence="7 8">
    <name type="scientific">Candidatus Phocaeicola excrementipullorum</name>
    <dbReference type="NCBI Taxonomy" id="2838731"/>
    <lineage>
        <taxon>Bacteria</taxon>
        <taxon>Pseudomonadati</taxon>
        <taxon>Bacteroidota</taxon>
        <taxon>Bacteroidia</taxon>
        <taxon>Bacteroidales</taxon>
        <taxon>Bacteroidaceae</taxon>
        <taxon>Phocaeicola</taxon>
    </lineage>
</organism>
<feature type="domain" description="Glycoside hydrolase family 31 TIM barrel" evidence="4">
    <location>
        <begin position="224"/>
        <end position="526"/>
    </location>
</feature>
<keyword evidence="2" id="KW-0326">Glycosidase</keyword>
<dbReference type="GO" id="GO:0004553">
    <property type="term" value="F:hydrolase activity, hydrolyzing O-glycosyl compounds"/>
    <property type="evidence" value="ECO:0007669"/>
    <property type="project" value="InterPro"/>
</dbReference>
<reference evidence="7" key="1">
    <citation type="journal article" date="2021" name="PeerJ">
        <title>Extensive microbial diversity within the chicken gut microbiome revealed by metagenomics and culture.</title>
        <authorList>
            <person name="Gilroy R."/>
            <person name="Ravi A."/>
            <person name="Getino M."/>
            <person name="Pursley I."/>
            <person name="Horton D.L."/>
            <person name="Alikhan N.F."/>
            <person name="Baker D."/>
            <person name="Gharbi K."/>
            <person name="Hall N."/>
            <person name="Watson M."/>
            <person name="Adriaenssens E.M."/>
            <person name="Foster-Nyarko E."/>
            <person name="Jarju S."/>
            <person name="Secka A."/>
            <person name="Antonio M."/>
            <person name="Oren A."/>
            <person name="Chaudhuri R.R."/>
            <person name="La Ragione R."/>
            <person name="Hildebrand F."/>
            <person name="Pallen M.J."/>
        </authorList>
    </citation>
    <scope>NUCLEOTIDE SEQUENCE</scope>
    <source>
        <strain evidence="7">8470</strain>
    </source>
</reference>
<dbReference type="Gene3D" id="2.60.40.1180">
    <property type="entry name" value="Golgi alpha-mannosidase II"/>
    <property type="match status" value="2"/>
</dbReference>
<accession>A0A948X1J8</accession>
<keyword evidence="3" id="KW-0732">Signal</keyword>
<dbReference type="InterPro" id="IPR048395">
    <property type="entry name" value="Glyco_hydro_31_C"/>
</dbReference>
<dbReference type="Pfam" id="PF01055">
    <property type="entry name" value="Glyco_hydro_31_2nd"/>
    <property type="match status" value="1"/>
</dbReference>
<evidence type="ECO:0000256" key="3">
    <source>
        <dbReference type="SAM" id="SignalP"/>
    </source>
</evidence>
<dbReference type="InterPro" id="IPR051816">
    <property type="entry name" value="Glycosyl_Hydrolase_31"/>
</dbReference>